<feature type="region of interest" description="Disordered" evidence="1">
    <location>
        <begin position="1"/>
        <end position="56"/>
    </location>
</feature>
<dbReference type="EMBL" id="AP024432">
    <property type="protein sequence ID" value="BCS05210.1"/>
    <property type="molecule type" value="Genomic_DNA"/>
</dbReference>
<reference evidence="2" key="1">
    <citation type="submission" date="2021-01" db="EMBL/GenBank/DDBJ databases">
        <authorList>
            <consortium name="Aspergillus luchuensis mut. kawachii IFO 4304 genome sequencing consortium"/>
            <person name="Kazuki M."/>
            <person name="Futagami T."/>
        </authorList>
    </citation>
    <scope>NUCLEOTIDE SEQUENCE</scope>
    <source>
        <strain evidence="2">IFO 4308</strain>
    </source>
</reference>
<dbReference type="PANTHER" id="PTHR37781">
    <property type="entry name" value="TFIIH COMPLEX SUBUNIT"/>
    <property type="match status" value="1"/>
</dbReference>
<dbReference type="OrthoDB" id="2567806at2759"/>
<feature type="compositionally biased region" description="Polar residues" evidence="1">
    <location>
        <begin position="98"/>
        <end position="107"/>
    </location>
</feature>
<feature type="compositionally biased region" description="Acidic residues" evidence="1">
    <location>
        <begin position="85"/>
        <end position="96"/>
    </location>
</feature>
<accession>A0A7R7WM36</accession>
<feature type="region of interest" description="Disordered" evidence="1">
    <location>
        <begin position="79"/>
        <end position="126"/>
    </location>
</feature>
<dbReference type="Pfam" id="PF17110">
    <property type="entry name" value="TFB6"/>
    <property type="match status" value="1"/>
</dbReference>
<evidence type="ECO:0000313" key="3">
    <source>
        <dbReference type="Proteomes" id="UP000661280"/>
    </source>
</evidence>
<feature type="compositionally biased region" description="Pro residues" evidence="1">
    <location>
        <begin position="21"/>
        <end position="34"/>
    </location>
</feature>
<dbReference type="GeneID" id="64966531"/>
<dbReference type="InterPro" id="IPR031349">
    <property type="entry name" value="Tfb6"/>
</dbReference>
<protein>
    <submittedName>
        <fullName evidence="2">Uncharacterized protein</fullName>
    </submittedName>
</protein>
<keyword evidence="3" id="KW-1185">Reference proteome</keyword>
<organism evidence="2 3">
    <name type="scientific">Aspergillus kawachii</name>
    <name type="common">White koji mold</name>
    <name type="synonym">Aspergillus awamori var. kawachi</name>
    <dbReference type="NCBI Taxonomy" id="1069201"/>
    <lineage>
        <taxon>Eukaryota</taxon>
        <taxon>Fungi</taxon>
        <taxon>Dikarya</taxon>
        <taxon>Ascomycota</taxon>
        <taxon>Pezizomycotina</taxon>
        <taxon>Eurotiomycetes</taxon>
        <taxon>Eurotiomycetidae</taxon>
        <taxon>Eurotiales</taxon>
        <taxon>Aspergillaceae</taxon>
        <taxon>Aspergillus</taxon>
        <taxon>Aspergillus subgen. Circumdati</taxon>
    </lineage>
</organism>
<name>A0A7R7WM36_ASPKA</name>
<evidence type="ECO:0000313" key="2">
    <source>
        <dbReference type="EMBL" id="BCS05210.1"/>
    </source>
</evidence>
<dbReference type="Proteomes" id="UP000661280">
    <property type="component" value="Chromosome 8"/>
</dbReference>
<evidence type="ECO:0000256" key="1">
    <source>
        <dbReference type="SAM" id="MobiDB-lite"/>
    </source>
</evidence>
<reference evidence="2" key="2">
    <citation type="submission" date="2021-02" db="EMBL/GenBank/DDBJ databases">
        <title>Aspergillus luchuensis mut. kawachii IFO 4304 genome sequence.</title>
        <authorList>
            <person name="Mori K."/>
            <person name="Kadooka C."/>
            <person name="Goto M."/>
            <person name="Futagami T."/>
        </authorList>
    </citation>
    <scope>NUCLEOTIDE SEQUENCE</scope>
    <source>
        <strain evidence="2">IFO 4308</strain>
    </source>
</reference>
<dbReference type="PANTHER" id="PTHR37781:SF1">
    <property type="entry name" value="ADR380WP"/>
    <property type="match status" value="1"/>
</dbReference>
<sequence>MTSTTPNTEGERGGGGGFLPPTLPSPAPSTPRPSTPSLLPKPRTHPLRAGSAKEATVINHIDTTLLRISRRHAKKFSSAYYKPNDDDDDDDDDDDAGFNSNNATGYSPESFEARRGGNDGGEGDVQGYESFKEVARELEGLVDVLWVSGTPSLQIPYLISLAIQVNSYLPEYPFSAAPTFRLLRKLDEVFAELLGGGSGNGEKKSVVSMTEKVRIKSIAESCRVLVVEKREKEIEDANGAEDDDYDEDEDEEFEDVYGDANKLEDYMPVPGKWEMETAKVYERTIQLLGDELGNVGEFCDEDLAAGDGGVCDTGDFVVELEDDDD</sequence>
<dbReference type="AlphaFoldDB" id="A0A7R7WM36"/>
<proteinExistence type="predicted"/>
<dbReference type="GO" id="GO:0005675">
    <property type="term" value="C:transcription factor TFIIH holo complex"/>
    <property type="evidence" value="ECO:0007669"/>
    <property type="project" value="TreeGrafter"/>
</dbReference>
<dbReference type="KEGG" id="aluc:AKAW2_81011A"/>
<dbReference type="RefSeq" id="XP_041548972.1">
    <property type="nucleotide sequence ID" value="XM_041682095.1"/>
</dbReference>
<gene>
    <name evidence="2" type="ORF">AKAW2_81011A</name>
</gene>